<feature type="compositionally biased region" description="Basic and acidic residues" evidence="1">
    <location>
        <begin position="125"/>
        <end position="150"/>
    </location>
</feature>
<dbReference type="Proteomes" id="UP000624183">
    <property type="component" value="Unassembled WGS sequence"/>
</dbReference>
<evidence type="ECO:0000313" key="3">
    <source>
        <dbReference type="Proteomes" id="UP000624183"/>
    </source>
</evidence>
<sequence>MTTPSTTPPPAATGAPSPAHVDRALADRCQTSGDYLAGLLAAGHLEAASTVRKLPQDLFPDWPADMVQAVWNAALPVGFQAGKLSARPTWTRDALDRLRAALDEAGYAAMGRLTARSATVHPPRHPADDDQPRHHHDDEPGTVVRDGDLW</sequence>
<organism evidence="2 3">
    <name type="scientific">Streptomyces rubiginosohelvolus</name>
    <dbReference type="NCBI Taxonomy" id="67362"/>
    <lineage>
        <taxon>Bacteria</taxon>
        <taxon>Bacillati</taxon>
        <taxon>Actinomycetota</taxon>
        <taxon>Actinomycetes</taxon>
        <taxon>Kitasatosporales</taxon>
        <taxon>Streptomycetaceae</taxon>
        <taxon>Streptomyces</taxon>
    </lineage>
</organism>
<dbReference type="EMBL" id="BMUW01000027">
    <property type="protein sequence ID" value="GGZ82506.1"/>
    <property type="molecule type" value="Genomic_DNA"/>
</dbReference>
<name>A0ABQ3CF46_9ACTN</name>
<evidence type="ECO:0000256" key="1">
    <source>
        <dbReference type="SAM" id="MobiDB-lite"/>
    </source>
</evidence>
<evidence type="ECO:0000313" key="2">
    <source>
        <dbReference type="EMBL" id="GGZ82506.1"/>
    </source>
</evidence>
<accession>A0ABQ3CF46</accession>
<feature type="region of interest" description="Disordered" evidence="1">
    <location>
        <begin position="115"/>
        <end position="150"/>
    </location>
</feature>
<comment type="caution">
    <text evidence="2">The sequence shown here is derived from an EMBL/GenBank/DDBJ whole genome shotgun (WGS) entry which is preliminary data.</text>
</comment>
<keyword evidence="3" id="KW-1185">Reference proteome</keyword>
<gene>
    <name evidence="2" type="ORF">GCM10010328_66250</name>
</gene>
<proteinExistence type="predicted"/>
<reference evidence="3" key="1">
    <citation type="journal article" date="2019" name="Int. J. Syst. Evol. Microbiol.">
        <title>The Global Catalogue of Microorganisms (GCM) 10K type strain sequencing project: providing services to taxonomists for standard genome sequencing and annotation.</title>
        <authorList>
            <consortium name="The Broad Institute Genomics Platform"/>
            <consortium name="The Broad Institute Genome Sequencing Center for Infectious Disease"/>
            <person name="Wu L."/>
            <person name="Ma J."/>
        </authorList>
    </citation>
    <scope>NUCLEOTIDE SEQUENCE [LARGE SCALE GENOMIC DNA]</scope>
    <source>
        <strain evidence="3">JCM 4602</strain>
    </source>
</reference>
<protein>
    <submittedName>
        <fullName evidence="2">Uncharacterized protein</fullName>
    </submittedName>
</protein>